<protein>
    <submittedName>
        <fullName evidence="1">Uncharacterized protein</fullName>
    </submittedName>
</protein>
<evidence type="ECO:0000313" key="2">
    <source>
        <dbReference type="Proteomes" id="UP000018888"/>
    </source>
</evidence>
<gene>
    <name evidence="1" type="ORF">GLOIN_2v1607380</name>
</gene>
<proteinExistence type="predicted"/>
<accession>A0A2P4Q177</accession>
<feature type="non-terminal residue" evidence="1">
    <location>
        <position position="63"/>
    </location>
</feature>
<comment type="caution">
    <text evidence="1">The sequence shown here is derived from an EMBL/GenBank/DDBJ whole genome shotgun (WGS) entry which is preliminary data.</text>
</comment>
<reference evidence="1 2" key="2">
    <citation type="journal article" date="2018" name="New Phytol.">
        <title>High intraspecific genome diversity in the model arbuscular mycorrhizal symbiont Rhizophagus irregularis.</title>
        <authorList>
            <person name="Chen E.C.H."/>
            <person name="Morin E."/>
            <person name="Beaudet D."/>
            <person name="Noel J."/>
            <person name="Yildirir G."/>
            <person name="Ndikumana S."/>
            <person name="Charron P."/>
            <person name="St-Onge C."/>
            <person name="Giorgi J."/>
            <person name="Kruger M."/>
            <person name="Marton T."/>
            <person name="Ropars J."/>
            <person name="Grigoriev I.V."/>
            <person name="Hainaut M."/>
            <person name="Henrissat B."/>
            <person name="Roux C."/>
            <person name="Martin F."/>
            <person name="Corradi N."/>
        </authorList>
    </citation>
    <scope>NUCLEOTIDE SEQUENCE [LARGE SCALE GENOMIC DNA]</scope>
    <source>
        <strain evidence="1 2">DAOM 197198</strain>
    </source>
</reference>
<dbReference type="EMBL" id="AUPC02000109">
    <property type="protein sequence ID" value="POG71362.1"/>
    <property type="molecule type" value="Genomic_DNA"/>
</dbReference>
<feature type="non-terminal residue" evidence="1">
    <location>
        <position position="1"/>
    </location>
</feature>
<evidence type="ECO:0000313" key="1">
    <source>
        <dbReference type="EMBL" id="POG71362.1"/>
    </source>
</evidence>
<reference evidence="1 2" key="1">
    <citation type="journal article" date="2013" name="Proc. Natl. Acad. Sci. U.S.A.">
        <title>Genome of an arbuscular mycorrhizal fungus provides insight into the oldest plant symbiosis.</title>
        <authorList>
            <person name="Tisserant E."/>
            <person name="Malbreil M."/>
            <person name="Kuo A."/>
            <person name="Kohler A."/>
            <person name="Symeonidi A."/>
            <person name="Balestrini R."/>
            <person name="Charron P."/>
            <person name="Duensing N."/>
            <person name="Frei Dit Frey N."/>
            <person name="Gianinazzi-Pearson V."/>
            <person name="Gilbert L.B."/>
            <person name="Handa Y."/>
            <person name="Herr J.R."/>
            <person name="Hijri M."/>
            <person name="Koul R."/>
            <person name="Kawaguchi M."/>
            <person name="Krajinski F."/>
            <person name="Lammers P.J."/>
            <person name="Masclaux F.G."/>
            <person name="Murat C."/>
            <person name="Morin E."/>
            <person name="Ndikumana S."/>
            <person name="Pagni M."/>
            <person name="Petitpierre D."/>
            <person name="Requena N."/>
            <person name="Rosikiewicz P."/>
            <person name="Riley R."/>
            <person name="Saito K."/>
            <person name="San Clemente H."/>
            <person name="Shapiro H."/>
            <person name="van Tuinen D."/>
            <person name="Becard G."/>
            <person name="Bonfante P."/>
            <person name="Paszkowski U."/>
            <person name="Shachar-Hill Y.Y."/>
            <person name="Tuskan G.A."/>
            <person name="Young P.W."/>
            <person name="Sanders I.R."/>
            <person name="Henrissat B."/>
            <person name="Rensing S.A."/>
            <person name="Grigoriev I.V."/>
            <person name="Corradi N."/>
            <person name="Roux C."/>
            <person name="Martin F."/>
        </authorList>
    </citation>
    <scope>NUCLEOTIDE SEQUENCE [LARGE SCALE GENOMIC DNA]</scope>
    <source>
        <strain evidence="1 2">DAOM 197198</strain>
    </source>
</reference>
<name>A0A2P4Q177_RHIID</name>
<sequence length="63" mass="7185">TERNMFFPKVSRWILSNGLLFKYPFCLILTNLEAPFMNLSSQNESTGKKAAQGKSTSRIFIIV</sequence>
<keyword evidence="2" id="KW-1185">Reference proteome</keyword>
<organism evidence="1 2">
    <name type="scientific">Rhizophagus irregularis (strain DAOM 181602 / DAOM 197198 / MUCL 43194)</name>
    <name type="common">Arbuscular mycorrhizal fungus</name>
    <name type="synonym">Glomus intraradices</name>
    <dbReference type="NCBI Taxonomy" id="747089"/>
    <lineage>
        <taxon>Eukaryota</taxon>
        <taxon>Fungi</taxon>
        <taxon>Fungi incertae sedis</taxon>
        <taxon>Mucoromycota</taxon>
        <taxon>Glomeromycotina</taxon>
        <taxon>Glomeromycetes</taxon>
        <taxon>Glomerales</taxon>
        <taxon>Glomeraceae</taxon>
        <taxon>Rhizophagus</taxon>
    </lineage>
</organism>
<dbReference type="AlphaFoldDB" id="A0A2P4Q177"/>
<dbReference type="Proteomes" id="UP000018888">
    <property type="component" value="Unassembled WGS sequence"/>
</dbReference>